<name>H1YGW2_9SPHI</name>
<accession>H1YGW2</accession>
<evidence type="ECO:0008006" key="3">
    <source>
        <dbReference type="Google" id="ProtNLM"/>
    </source>
</evidence>
<dbReference type="EMBL" id="CM001403">
    <property type="protein sequence ID" value="EHQ26391.1"/>
    <property type="molecule type" value="Genomic_DNA"/>
</dbReference>
<sequence length="570" mass="62090">MKKHLKALFKISGAHFLCAAIGLMWLCASVTLTGCKKDSRLFTHVDSTAEVPSQFHFFNTFAYDSTLTFAVDGLPREAVKQFSLSKYYPSSSAFNPNEGQANSKLINISDAVVKTKFANAPDNSTFQFKPNTSYIVFSTFAAYDTVYTPVNTIVPKLIYYPEDVYHPFDGTTGIRLFNCIAGSSDIRLSVSPNIGQGTSVSLMPIYFYTTAQPARASDTYNVTQKGLKNFSLQISSYSAPQVQLSFKPFQLDDGKNYSFFAVGDITNFIKGKQPRPKVYAMHDGDPSSLKELTVSSLSYPGNASTAALVKVINDAYNVPGFIGFLSGNASGLDVRFNQSVINVLRWPISPTGGEDIHLANTLANGGSPTSMLQRISYTSYFQPGQYSINVTPGRVYSPNYHQFNYDFQVGSYTVCLLPDNTTSQSLGHLVLENDLAPDANLFKLRIINILGGSTQVDVHIGSPTGPILANAVTYGQANDYIALKPNLLTQNLYVTAAGSTVPLFQTGSNDKPIAMPFTAGNSGTLYIMGLLPGTPYKGDSGSFGPYVYYSSDAYVNPNFILQSAQLYYIL</sequence>
<protein>
    <recommendedName>
        <fullName evidence="3">DUF4397 domain-containing protein</fullName>
    </recommendedName>
</protein>
<keyword evidence="2" id="KW-1185">Reference proteome</keyword>
<proteinExistence type="predicted"/>
<dbReference type="STRING" id="714943.Mucpa_2258"/>
<reference evidence="1" key="1">
    <citation type="submission" date="2011-09" db="EMBL/GenBank/DDBJ databases">
        <title>The permanent draft genome of Mucilaginibacter paludis DSM 18603.</title>
        <authorList>
            <consortium name="US DOE Joint Genome Institute (JGI-PGF)"/>
            <person name="Lucas S."/>
            <person name="Han J."/>
            <person name="Lapidus A."/>
            <person name="Bruce D."/>
            <person name="Goodwin L."/>
            <person name="Pitluck S."/>
            <person name="Peters L."/>
            <person name="Kyrpides N."/>
            <person name="Mavromatis K."/>
            <person name="Ivanova N."/>
            <person name="Mikhailova N."/>
            <person name="Held B."/>
            <person name="Detter J.C."/>
            <person name="Tapia R."/>
            <person name="Han C."/>
            <person name="Land M."/>
            <person name="Hauser L."/>
            <person name="Markowitz V."/>
            <person name="Cheng J.-F."/>
            <person name="Hugenholtz P."/>
            <person name="Woyke T."/>
            <person name="Wu D."/>
            <person name="Tindall B."/>
            <person name="Brambilla E."/>
            <person name="Klenk H.-P."/>
            <person name="Eisen J.A."/>
        </authorList>
    </citation>
    <scope>NUCLEOTIDE SEQUENCE [LARGE SCALE GENOMIC DNA]</scope>
    <source>
        <strain evidence="1">DSM 18603</strain>
    </source>
</reference>
<dbReference type="RefSeq" id="WP_008506458.1">
    <property type="nucleotide sequence ID" value="NZ_CM001403.1"/>
</dbReference>
<dbReference type="HOGENOM" id="CLU_478038_0_0_10"/>
<evidence type="ECO:0000313" key="2">
    <source>
        <dbReference type="Proteomes" id="UP000002774"/>
    </source>
</evidence>
<dbReference type="Proteomes" id="UP000002774">
    <property type="component" value="Chromosome"/>
</dbReference>
<evidence type="ECO:0000313" key="1">
    <source>
        <dbReference type="EMBL" id="EHQ26391.1"/>
    </source>
</evidence>
<dbReference type="AlphaFoldDB" id="H1YGW2"/>
<gene>
    <name evidence="1" type="ORF">Mucpa_2258</name>
</gene>
<dbReference type="PROSITE" id="PS51257">
    <property type="entry name" value="PROKAR_LIPOPROTEIN"/>
    <property type="match status" value="1"/>
</dbReference>
<organism evidence="1 2">
    <name type="scientific">Mucilaginibacter paludis DSM 18603</name>
    <dbReference type="NCBI Taxonomy" id="714943"/>
    <lineage>
        <taxon>Bacteria</taxon>
        <taxon>Pseudomonadati</taxon>
        <taxon>Bacteroidota</taxon>
        <taxon>Sphingobacteriia</taxon>
        <taxon>Sphingobacteriales</taxon>
        <taxon>Sphingobacteriaceae</taxon>
        <taxon>Mucilaginibacter</taxon>
    </lineage>
</organism>